<reference evidence="5 6" key="1">
    <citation type="submission" date="2020-01" db="EMBL/GenBank/DDBJ databases">
        <title>Genomes assembled from Gulf of Kutch pelagic sediment metagenomes.</title>
        <authorList>
            <person name="Chandrashekar M."/>
            <person name="Mahajan M.S."/>
            <person name="Dave K.J."/>
            <person name="Vatsa P."/>
            <person name="Nathani N.M."/>
        </authorList>
    </citation>
    <scope>NUCLEOTIDE SEQUENCE [LARGE SCALE GENOMIC DNA]</scope>
    <source>
        <strain evidence="5">KS3-K002</strain>
    </source>
</reference>
<evidence type="ECO:0000313" key="6">
    <source>
        <dbReference type="Proteomes" id="UP000702544"/>
    </source>
</evidence>
<feature type="region of interest" description="Disordered" evidence="4">
    <location>
        <begin position="1"/>
        <end position="23"/>
    </location>
</feature>
<dbReference type="PANTHER" id="PTHR36852">
    <property type="entry name" value="PROTEIN GVPL 2"/>
    <property type="match status" value="1"/>
</dbReference>
<organism evidence="5 6">
    <name type="scientific">Candidatus Kutchimonas denitrificans</name>
    <dbReference type="NCBI Taxonomy" id="3056748"/>
    <lineage>
        <taxon>Bacteria</taxon>
        <taxon>Pseudomonadati</taxon>
        <taxon>Gemmatimonadota</taxon>
        <taxon>Gemmatimonadia</taxon>
        <taxon>Candidatus Palauibacterales</taxon>
        <taxon>Candidatus Palauibacteraceae</taxon>
        <taxon>Candidatus Kutchimonas</taxon>
    </lineage>
</organism>
<gene>
    <name evidence="5" type="ORF">GWO12_01160</name>
</gene>
<dbReference type="PANTHER" id="PTHR36852:SF1">
    <property type="entry name" value="PROTEIN GVPL 2"/>
    <property type="match status" value="1"/>
</dbReference>
<dbReference type="AlphaFoldDB" id="A0AAE4Z5G9"/>
<name>A0AAE4Z5G9_9BACT</name>
<sequence>MAELEQPVTAEGSSGADPTPGAEAEGYMLRGVVGVRGHERALAKLAVSSEDELIEHRGLAALIHVVPYRLPEWNPDSIREHSGTIERAMRRCTVVPAPYGIVFREREQVIEFLEDQHVALEEALAYLDGAFEMRLHIQPSARRPEASEGEQSDRAATFYTALRRRSRAAFTLPPSETRVLSAAFLVNRGDWVSFVEYVDELDAENPEFKFDLTGPWPPYDFVRMTFLPREFPGE</sequence>
<comment type="caution">
    <text evidence="5">The sequence shown here is derived from an EMBL/GenBank/DDBJ whole genome shotgun (WGS) entry which is preliminary data.</text>
</comment>
<accession>A0AAE4Z5G9</accession>
<evidence type="ECO:0000256" key="3">
    <source>
        <dbReference type="ARBA" id="ARBA00035643"/>
    </source>
</evidence>
<dbReference type="EMBL" id="JAACAK010000009">
    <property type="protein sequence ID" value="NIR73714.1"/>
    <property type="molecule type" value="Genomic_DNA"/>
</dbReference>
<dbReference type="GO" id="GO:0031411">
    <property type="term" value="C:gas vesicle"/>
    <property type="evidence" value="ECO:0007669"/>
    <property type="project" value="UniProtKB-SubCell"/>
</dbReference>
<proteinExistence type="inferred from homology"/>
<comment type="subcellular location">
    <subcellularLocation>
        <location evidence="2">Gas vesicle</location>
    </subcellularLocation>
</comment>
<comment type="similarity">
    <text evidence="3">Belongs to the gas vesicle GvpF/GvpL family.</text>
</comment>
<dbReference type="Proteomes" id="UP000702544">
    <property type="component" value="Unassembled WGS sequence"/>
</dbReference>
<evidence type="ECO:0000256" key="2">
    <source>
        <dbReference type="ARBA" id="ARBA00035108"/>
    </source>
</evidence>
<evidence type="ECO:0000256" key="4">
    <source>
        <dbReference type="SAM" id="MobiDB-lite"/>
    </source>
</evidence>
<dbReference type="GO" id="GO:0031412">
    <property type="term" value="P:gas vesicle organization"/>
    <property type="evidence" value="ECO:0007669"/>
    <property type="project" value="InterPro"/>
</dbReference>
<evidence type="ECO:0000256" key="1">
    <source>
        <dbReference type="ARBA" id="ARBA00022987"/>
    </source>
</evidence>
<evidence type="ECO:0000313" key="5">
    <source>
        <dbReference type="EMBL" id="NIR73714.1"/>
    </source>
</evidence>
<dbReference type="Pfam" id="PF06386">
    <property type="entry name" value="GvpL_GvpF"/>
    <property type="match status" value="2"/>
</dbReference>
<dbReference type="InterPro" id="IPR009430">
    <property type="entry name" value="GvpL/GvpF"/>
</dbReference>
<protein>
    <submittedName>
        <fullName evidence="5">GvpL/GvpF family gas vesicle protein</fullName>
    </submittedName>
</protein>
<keyword evidence="1" id="KW-0304">Gas vesicle</keyword>